<evidence type="ECO:0000259" key="2">
    <source>
        <dbReference type="Pfam" id="PF07589"/>
    </source>
</evidence>
<reference evidence="3 4" key="1">
    <citation type="submission" date="2021-07" db="EMBL/GenBank/DDBJ databases">
        <title>Characterization of Violacein-producing bacteria and related species.</title>
        <authorList>
            <person name="Wilson H.S."/>
            <person name="De Leon M.E."/>
        </authorList>
    </citation>
    <scope>NUCLEOTIDE SEQUENCE [LARGE SCALE GENOMIC DNA]</scope>
    <source>
        <strain evidence="3 4">HSC-2F05</strain>
    </source>
</reference>
<proteinExistence type="predicted"/>
<dbReference type="EMBL" id="JAHYBX010000011">
    <property type="protein sequence ID" value="MCA1858157.1"/>
    <property type="molecule type" value="Genomic_DNA"/>
</dbReference>
<keyword evidence="4" id="KW-1185">Reference proteome</keyword>
<accession>A0ABS7YGK9</accession>
<protein>
    <submittedName>
        <fullName evidence="3">PEP-CTERM sorting domain-containing protein</fullName>
    </submittedName>
</protein>
<dbReference type="InterPro" id="IPR013424">
    <property type="entry name" value="Ice-binding_C"/>
</dbReference>
<organism evidence="3 4">
    <name type="scientific">Massilia hydrophila</name>
    <dbReference type="NCBI Taxonomy" id="3044279"/>
    <lineage>
        <taxon>Bacteria</taxon>
        <taxon>Pseudomonadati</taxon>
        <taxon>Pseudomonadota</taxon>
        <taxon>Betaproteobacteria</taxon>
        <taxon>Burkholderiales</taxon>
        <taxon>Oxalobacteraceae</taxon>
        <taxon>Telluria group</taxon>
        <taxon>Massilia</taxon>
    </lineage>
</organism>
<dbReference type="Pfam" id="PF07589">
    <property type="entry name" value="PEP-CTERM"/>
    <property type="match status" value="1"/>
</dbReference>
<dbReference type="Proteomes" id="UP001198602">
    <property type="component" value="Unassembled WGS sequence"/>
</dbReference>
<evidence type="ECO:0000313" key="4">
    <source>
        <dbReference type="Proteomes" id="UP001198602"/>
    </source>
</evidence>
<feature type="domain" description="Ice-binding protein C-terminal" evidence="2">
    <location>
        <begin position="33"/>
        <end position="55"/>
    </location>
</feature>
<feature type="region of interest" description="Disordered" evidence="1">
    <location>
        <begin position="1"/>
        <end position="38"/>
    </location>
</feature>
<sequence>MPDPGQTGGNGGNGGSHEQEQPPQGGQDGAAEVPEPGSLALLGMGLLAVAGARRRRSSGAQRA</sequence>
<name>A0ABS7YGK9_9BURK</name>
<evidence type="ECO:0000313" key="3">
    <source>
        <dbReference type="EMBL" id="MCA1858157.1"/>
    </source>
</evidence>
<evidence type="ECO:0000256" key="1">
    <source>
        <dbReference type="SAM" id="MobiDB-lite"/>
    </source>
</evidence>
<dbReference type="NCBIfam" id="TIGR02595">
    <property type="entry name" value="PEP_CTERM"/>
    <property type="match status" value="1"/>
</dbReference>
<gene>
    <name evidence="3" type="ORF">LE190_19800</name>
</gene>
<feature type="compositionally biased region" description="Gly residues" evidence="1">
    <location>
        <begin position="1"/>
        <end position="15"/>
    </location>
</feature>
<comment type="caution">
    <text evidence="3">The sequence shown here is derived from an EMBL/GenBank/DDBJ whole genome shotgun (WGS) entry which is preliminary data.</text>
</comment>